<protein>
    <submittedName>
        <fullName evidence="2">Uncharacterized protein</fullName>
    </submittedName>
</protein>
<keyword evidence="1" id="KW-1133">Transmembrane helix</keyword>
<comment type="caution">
    <text evidence="2">The sequence shown here is derived from an EMBL/GenBank/DDBJ whole genome shotgun (WGS) entry which is preliminary data.</text>
</comment>
<dbReference type="RefSeq" id="WP_125150187.1">
    <property type="nucleotide sequence ID" value="NZ_CAKJVE010000004.1"/>
</dbReference>
<accession>A0AA86JLN2</accession>
<gene>
    <name evidence="2" type="ORF">CNEO_40798</name>
</gene>
<dbReference type="AlphaFoldDB" id="A0AA86JLN2"/>
<feature type="transmembrane region" description="Helical" evidence="1">
    <location>
        <begin position="30"/>
        <end position="51"/>
    </location>
</feature>
<sequence length="80" mass="9268">MKDSISKLKLFELLFVLSIIIYFLDLYLFYGAFFITIPISALLGLLGIIFAIRDKNPYIPIVNILGVGFIVYWFAYVIPW</sequence>
<dbReference type="Proteomes" id="UP000789738">
    <property type="component" value="Unassembled WGS sequence"/>
</dbReference>
<reference evidence="2" key="1">
    <citation type="submission" date="2021-10" db="EMBL/GenBank/DDBJ databases">
        <authorList>
            <person name="Mesa V."/>
        </authorList>
    </citation>
    <scope>NUCLEOTIDE SEQUENCE</scope>
    <source>
        <strain evidence="2">CC3_PB</strain>
    </source>
</reference>
<evidence type="ECO:0000313" key="2">
    <source>
        <dbReference type="EMBL" id="CAG9703758.1"/>
    </source>
</evidence>
<proteinExistence type="predicted"/>
<feature type="transmembrane region" description="Helical" evidence="1">
    <location>
        <begin position="7"/>
        <end position="24"/>
    </location>
</feature>
<organism evidence="2 3">
    <name type="scientific">Clostridium neonatale</name>
    <dbReference type="NCBI Taxonomy" id="137838"/>
    <lineage>
        <taxon>Bacteria</taxon>
        <taxon>Bacillati</taxon>
        <taxon>Bacillota</taxon>
        <taxon>Clostridia</taxon>
        <taxon>Eubacteriales</taxon>
        <taxon>Clostridiaceae</taxon>
        <taxon>Clostridium</taxon>
    </lineage>
</organism>
<keyword evidence="1" id="KW-0812">Transmembrane</keyword>
<feature type="transmembrane region" description="Helical" evidence="1">
    <location>
        <begin position="58"/>
        <end position="78"/>
    </location>
</feature>
<evidence type="ECO:0000313" key="3">
    <source>
        <dbReference type="Proteomes" id="UP000789738"/>
    </source>
</evidence>
<keyword evidence="1" id="KW-0472">Membrane</keyword>
<evidence type="ECO:0000256" key="1">
    <source>
        <dbReference type="SAM" id="Phobius"/>
    </source>
</evidence>
<dbReference type="EMBL" id="CAKJVE010000004">
    <property type="protein sequence ID" value="CAG9703758.1"/>
    <property type="molecule type" value="Genomic_DNA"/>
</dbReference>
<name>A0AA86JLN2_9CLOT</name>